<dbReference type="Pfam" id="PF13835">
    <property type="entry name" value="DUF4194"/>
    <property type="match status" value="1"/>
</dbReference>
<dbReference type="Proteomes" id="UP000655570">
    <property type="component" value="Unassembled WGS sequence"/>
</dbReference>
<feature type="compositionally biased region" description="Low complexity" evidence="1">
    <location>
        <begin position="223"/>
        <end position="234"/>
    </location>
</feature>
<organism evidence="2 3">
    <name type="scientific">Oerskovia merdavium</name>
    <dbReference type="NCBI Taxonomy" id="2762227"/>
    <lineage>
        <taxon>Bacteria</taxon>
        <taxon>Bacillati</taxon>
        <taxon>Actinomycetota</taxon>
        <taxon>Actinomycetes</taxon>
        <taxon>Micrococcales</taxon>
        <taxon>Cellulomonadaceae</taxon>
        <taxon>Oerskovia</taxon>
    </lineage>
</organism>
<evidence type="ECO:0000313" key="2">
    <source>
        <dbReference type="EMBL" id="MBD7979615.1"/>
    </source>
</evidence>
<keyword evidence="3" id="KW-1185">Reference proteome</keyword>
<reference evidence="2 3" key="1">
    <citation type="submission" date="2020-08" db="EMBL/GenBank/DDBJ databases">
        <title>A Genomic Blueprint of the Chicken Gut Microbiome.</title>
        <authorList>
            <person name="Gilroy R."/>
            <person name="Ravi A."/>
            <person name="Getino M."/>
            <person name="Pursley I."/>
            <person name="Horton D.L."/>
            <person name="Alikhan N.-F."/>
            <person name="Baker D."/>
            <person name="Gharbi K."/>
            <person name="Hall N."/>
            <person name="Watson M."/>
            <person name="Adriaenssens E.M."/>
            <person name="Foster-Nyarko E."/>
            <person name="Jarju S."/>
            <person name="Secka A."/>
            <person name="Antonio M."/>
            <person name="Oren A."/>
            <person name="Chaudhuri R."/>
            <person name="La Ragione R.M."/>
            <person name="Hildebrand F."/>
            <person name="Pallen M.J."/>
        </authorList>
    </citation>
    <scope>NUCLEOTIDE SEQUENCE [LARGE SCALE GENOMIC DNA]</scope>
    <source>
        <strain evidence="2 3">Sa2CUA9</strain>
    </source>
</reference>
<dbReference type="InterPro" id="IPR025449">
    <property type="entry name" value="JetB"/>
</dbReference>
<proteinExistence type="predicted"/>
<protein>
    <submittedName>
        <fullName evidence="2">DUF4194 domain-containing protein</fullName>
    </submittedName>
</protein>
<feature type="region of interest" description="Disordered" evidence="1">
    <location>
        <begin position="1"/>
        <end position="20"/>
    </location>
</feature>
<gene>
    <name evidence="2" type="ORF">H9641_02625</name>
</gene>
<dbReference type="RefSeq" id="WP_191800773.1">
    <property type="nucleotide sequence ID" value="NZ_JACSQF010000002.1"/>
</dbReference>
<feature type="region of interest" description="Disordered" evidence="1">
    <location>
        <begin position="223"/>
        <end position="268"/>
    </location>
</feature>
<name>A0ABR8TV06_9CELL</name>
<evidence type="ECO:0000313" key="3">
    <source>
        <dbReference type="Proteomes" id="UP000655570"/>
    </source>
</evidence>
<comment type="caution">
    <text evidence="2">The sequence shown here is derived from an EMBL/GenBank/DDBJ whole genome shotgun (WGS) entry which is preliminary data.</text>
</comment>
<sequence length="268" mass="29051">MSQQPVRTERPGQTGGPSPELSLVVTSLVKGVVYREAGTRTWRDLLALEAQARDFVATLGLEVVIDESEGYAYLRAQPEDEGDGTFIPRLVARRELSFDVSLLLALLRKRLAQFDSEGGDTRLVLTRDEIVDLVRVFLPGSSNEARARDRVEANVRRVVELGFLRPVPDTPDTYEVRRILKAFVDGQWLADFDARLAEYAAELASRDGGALLPDGGAPAGVPAAAGAGTGAAPTMRLTSDEHAVGVENGPESDDNRMLGTERPTHEEA</sequence>
<dbReference type="EMBL" id="JACSQF010000002">
    <property type="protein sequence ID" value="MBD7979615.1"/>
    <property type="molecule type" value="Genomic_DNA"/>
</dbReference>
<evidence type="ECO:0000256" key="1">
    <source>
        <dbReference type="SAM" id="MobiDB-lite"/>
    </source>
</evidence>
<accession>A0ABR8TV06</accession>